<comment type="function">
    <text evidence="14">Component of the sequence-specific heterotrimeric transcription factor (NF-Y) which specifically recognizes a 5'-CCAAT-3' box motif found in the promoters of its target genes.</text>
</comment>
<dbReference type="Pfam" id="PF04051">
    <property type="entry name" value="TRAPP"/>
    <property type="match status" value="1"/>
</dbReference>
<evidence type="ECO:0000256" key="12">
    <source>
        <dbReference type="ARBA" id="ARBA00023163"/>
    </source>
</evidence>
<dbReference type="GO" id="GO:0005794">
    <property type="term" value="C:Golgi apparatus"/>
    <property type="evidence" value="ECO:0007669"/>
    <property type="project" value="UniProtKB-SubCell"/>
</dbReference>
<dbReference type="PROSITE" id="PS00686">
    <property type="entry name" value="NFYA_HAP2_1"/>
    <property type="match status" value="1"/>
</dbReference>
<evidence type="ECO:0000256" key="11">
    <source>
        <dbReference type="ARBA" id="ARBA00023159"/>
    </source>
</evidence>
<dbReference type="VEuPathDB" id="VectorBase:ASIC002863"/>
<evidence type="ECO:0000256" key="8">
    <source>
        <dbReference type="ARBA" id="ARBA00023015"/>
    </source>
</evidence>
<evidence type="ECO:0000313" key="15">
    <source>
        <dbReference type="EMBL" id="KFB35910.1"/>
    </source>
</evidence>
<accession>A0A084VD66</accession>
<organism evidence="15">
    <name type="scientific">Anopheles sinensis</name>
    <name type="common">Mosquito</name>
    <dbReference type="NCBI Taxonomy" id="74873"/>
    <lineage>
        <taxon>Eukaryota</taxon>
        <taxon>Metazoa</taxon>
        <taxon>Ecdysozoa</taxon>
        <taxon>Arthropoda</taxon>
        <taxon>Hexapoda</taxon>
        <taxon>Insecta</taxon>
        <taxon>Pterygota</taxon>
        <taxon>Neoptera</taxon>
        <taxon>Endopterygota</taxon>
        <taxon>Diptera</taxon>
        <taxon>Nematocera</taxon>
        <taxon>Culicoidea</taxon>
        <taxon>Culicidae</taxon>
        <taxon>Anophelinae</taxon>
        <taxon>Anopheles</taxon>
    </lineage>
</organism>
<keyword evidence="12 14" id="KW-0804">Transcription</keyword>
<evidence type="ECO:0000256" key="1">
    <source>
        <dbReference type="ARBA" id="ARBA00004123"/>
    </source>
</evidence>
<dbReference type="SMART" id="SM00521">
    <property type="entry name" value="CBF"/>
    <property type="match status" value="1"/>
</dbReference>
<dbReference type="FunFam" id="3.30.1380.20:FF:000013">
    <property type="entry name" value="Trafficking protein particle complex subunit"/>
    <property type="match status" value="1"/>
</dbReference>
<evidence type="ECO:0000313" key="17">
    <source>
        <dbReference type="Proteomes" id="UP000030765"/>
    </source>
</evidence>
<dbReference type="Gene3D" id="3.30.1380.20">
    <property type="entry name" value="Trafficking protein particle complex subunit 3"/>
    <property type="match status" value="1"/>
</dbReference>
<protein>
    <recommendedName>
        <fullName evidence="14">Nuclear transcription factor Y subunit</fullName>
    </recommendedName>
</protein>
<reference evidence="15 17" key="1">
    <citation type="journal article" date="2014" name="BMC Genomics">
        <title>Genome sequence of Anopheles sinensis provides insight into genetics basis of mosquito competence for malaria parasites.</title>
        <authorList>
            <person name="Zhou D."/>
            <person name="Zhang D."/>
            <person name="Ding G."/>
            <person name="Shi L."/>
            <person name="Hou Q."/>
            <person name="Ye Y."/>
            <person name="Xu Y."/>
            <person name="Zhou H."/>
            <person name="Xiong C."/>
            <person name="Li S."/>
            <person name="Yu J."/>
            <person name="Hong S."/>
            <person name="Yu X."/>
            <person name="Zou P."/>
            <person name="Chen C."/>
            <person name="Chang X."/>
            <person name="Wang W."/>
            <person name="Lv Y."/>
            <person name="Sun Y."/>
            <person name="Ma L."/>
            <person name="Shen B."/>
            <person name="Zhu C."/>
        </authorList>
    </citation>
    <scope>NUCLEOTIDE SEQUENCE [LARGE SCALE GENOMIC DNA]</scope>
</reference>
<dbReference type="PANTHER" id="PTHR13048">
    <property type="entry name" value="TRAFFICKING PROTEIN PARTICLE COMPLEX SUBUNIT 3"/>
    <property type="match status" value="1"/>
</dbReference>
<dbReference type="InterPro" id="IPR016721">
    <property type="entry name" value="Bet3"/>
</dbReference>
<dbReference type="GO" id="GO:0003677">
    <property type="term" value="F:DNA binding"/>
    <property type="evidence" value="ECO:0007669"/>
    <property type="project" value="UniProtKB-KW"/>
</dbReference>
<evidence type="ECO:0000256" key="6">
    <source>
        <dbReference type="ARBA" id="ARBA00022824"/>
    </source>
</evidence>
<dbReference type="VEuPathDB" id="VectorBase:ASIS014976"/>
<proteinExistence type="inferred from homology"/>
<evidence type="ECO:0000256" key="5">
    <source>
        <dbReference type="ARBA" id="ARBA00022448"/>
    </source>
</evidence>
<dbReference type="PRINTS" id="PR00616">
    <property type="entry name" value="CCAATSUBUNTB"/>
</dbReference>
<evidence type="ECO:0000256" key="13">
    <source>
        <dbReference type="ARBA" id="ARBA00023242"/>
    </source>
</evidence>
<dbReference type="OrthoDB" id="10262857at2759"/>
<name>A0A084VD66_ANOSI</name>
<dbReference type="GO" id="GO:0003700">
    <property type="term" value="F:DNA-binding transcription factor activity"/>
    <property type="evidence" value="ECO:0007669"/>
    <property type="project" value="UniProtKB-UniRule"/>
</dbReference>
<evidence type="ECO:0000256" key="14">
    <source>
        <dbReference type="RuleBase" id="RU367155"/>
    </source>
</evidence>
<keyword evidence="17" id="KW-1185">Reference proteome</keyword>
<comment type="subunit">
    <text evidence="14">Heterotrimer.</text>
</comment>
<dbReference type="OMA" id="MNRNSEL"/>
<dbReference type="STRING" id="74873.A0A084VD66"/>
<keyword evidence="5" id="KW-0813">Transport</keyword>
<dbReference type="GO" id="GO:0048193">
    <property type="term" value="P:Golgi vesicle transport"/>
    <property type="evidence" value="ECO:0007669"/>
    <property type="project" value="InterPro"/>
</dbReference>
<dbReference type="InterPro" id="IPR007194">
    <property type="entry name" value="TRAPP_component"/>
</dbReference>
<dbReference type="GO" id="GO:0030008">
    <property type="term" value="C:TRAPP complex"/>
    <property type="evidence" value="ECO:0007669"/>
    <property type="project" value="InterPro"/>
</dbReference>
<dbReference type="InterPro" id="IPR018362">
    <property type="entry name" value="CCAAT-binding_factor_CS"/>
</dbReference>
<keyword evidence="11" id="KW-0010">Activator</keyword>
<dbReference type="SUPFAM" id="SSF111126">
    <property type="entry name" value="Ligand-binding domain in the NO signalling and Golgi transport"/>
    <property type="match status" value="1"/>
</dbReference>
<comment type="similarity">
    <text evidence="4">Belongs to the TRAPP small subunits family. BET3 subfamily.</text>
</comment>
<reference evidence="16" key="2">
    <citation type="submission" date="2020-05" db="UniProtKB">
        <authorList>
            <consortium name="EnsemblMetazoa"/>
        </authorList>
    </citation>
    <scope>IDENTIFICATION</scope>
</reference>
<keyword evidence="8 14" id="KW-0805">Transcription regulation</keyword>
<dbReference type="GO" id="GO:0016602">
    <property type="term" value="C:CCAAT-binding factor complex"/>
    <property type="evidence" value="ECO:0007669"/>
    <property type="project" value="InterPro"/>
</dbReference>
<keyword evidence="13 14" id="KW-0539">Nucleus</keyword>
<dbReference type="EMBL" id="ATLV01011185">
    <property type="status" value="NOT_ANNOTATED_CDS"/>
    <property type="molecule type" value="Genomic_DNA"/>
</dbReference>
<dbReference type="GO" id="GO:0005783">
    <property type="term" value="C:endoplasmic reticulum"/>
    <property type="evidence" value="ECO:0007669"/>
    <property type="project" value="UniProtKB-SubCell"/>
</dbReference>
<gene>
    <name evidence="15" type="ORF">ZHAS_00002863</name>
</gene>
<keyword evidence="7" id="KW-0931">ER-Golgi transport</keyword>
<comment type="subcellular location">
    <subcellularLocation>
        <location evidence="3">Endoplasmic reticulum</location>
    </subcellularLocation>
    <subcellularLocation>
        <location evidence="2">Golgi apparatus</location>
        <location evidence="2">cis-Golgi network</location>
    </subcellularLocation>
    <subcellularLocation>
        <location evidence="1 14">Nucleus</location>
    </subcellularLocation>
</comment>
<dbReference type="EMBL" id="KE524650">
    <property type="protein sequence ID" value="KFB35910.1"/>
    <property type="molecule type" value="Genomic_DNA"/>
</dbReference>
<dbReference type="EnsemblMetazoa" id="ASIC002863-RA">
    <property type="protein sequence ID" value="ASIC002863-PA"/>
    <property type="gene ID" value="ASIC002863"/>
</dbReference>
<dbReference type="Pfam" id="PF02045">
    <property type="entry name" value="CBFB_NFYA"/>
    <property type="match status" value="1"/>
</dbReference>
<sequence>MIKMNNTTTTGNAYGAFSFADLTGSTASATGHNTGGLQLVQLSQVMQDPNSQQLFMQSLQQQLTGGAQAIQVIPIGALPQQTVTPTLQAAPQQQQIVQYTLDGQTYLYQTIPAPETTFQSVNLPIVQLPTGQTLGTTGTAPATAYANLQGAAVTFAPVQTTTMTQAIPHQLQQQHQTHPHQMATATIDASSLQNIVTTPVTLQPTATVVAPVTQPTAVQVPAPVSVPVATVTVASPQPANSGGSTAGSSGLIETVAASGSGSGVETEQEPLYVNAKQYKRILKRRQARAKLEAMGKIPKVRPKYLHESRHRHAMNRVRGEGGRFHSSDNSELLTLTYGALVSQMLRDYENVDDVNKQLDRIGFNMGMRLIEDFLARTGSGRCLDMRETADKIQLAFRMYLNVQPTISNWAASADEFSLIFDTNPLTEFVELPADYQQLRYSSILCGCIRGALEMVQLEVQCWFSQDQLKGDATTEIRVKFVRRLEDAVPAGED</sequence>
<keyword evidence="6" id="KW-0256">Endoplasmic reticulum</keyword>
<keyword evidence="10 14" id="KW-0238">DNA-binding</keyword>
<dbReference type="InterPro" id="IPR024096">
    <property type="entry name" value="NO_sig/Golgi_transp_ligand-bd"/>
</dbReference>
<evidence type="ECO:0000256" key="9">
    <source>
        <dbReference type="ARBA" id="ARBA00023034"/>
    </source>
</evidence>
<dbReference type="Proteomes" id="UP000030765">
    <property type="component" value="Unassembled WGS sequence"/>
</dbReference>
<evidence type="ECO:0000256" key="10">
    <source>
        <dbReference type="ARBA" id="ARBA00023125"/>
    </source>
</evidence>
<evidence type="ECO:0000256" key="3">
    <source>
        <dbReference type="ARBA" id="ARBA00004240"/>
    </source>
</evidence>
<keyword evidence="9" id="KW-0333">Golgi apparatus</keyword>
<comment type="similarity">
    <text evidence="14">Belongs to the NFYA/HAP2 subunit family.</text>
</comment>
<dbReference type="PROSITE" id="PS51152">
    <property type="entry name" value="NFYA_HAP2_2"/>
    <property type="match status" value="1"/>
</dbReference>
<evidence type="ECO:0000313" key="16">
    <source>
        <dbReference type="EnsemblMetazoa" id="ASIC002863-PA"/>
    </source>
</evidence>
<evidence type="ECO:0000256" key="7">
    <source>
        <dbReference type="ARBA" id="ARBA00022892"/>
    </source>
</evidence>
<evidence type="ECO:0000256" key="2">
    <source>
        <dbReference type="ARBA" id="ARBA00004222"/>
    </source>
</evidence>
<dbReference type="AlphaFoldDB" id="A0A084VD66"/>
<evidence type="ECO:0000256" key="4">
    <source>
        <dbReference type="ARBA" id="ARBA00006218"/>
    </source>
</evidence>
<dbReference type="VEuPathDB" id="VectorBase:ASIS024338"/>
<dbReference type="Gene3D" id="6.10.250.2430">
    <property type="match status" value="1"/>
</dbReference>
<dbReference type="CDD" id="cd14942">
    <property type="entry name" value="TRAPPC3_bet3"/>
    <property type="match status" value="1"/>
</dbReference>
<dbReference type="InterPro" id="IPR001289">
    <property type="entry name" value="NFYA"/>
</dbReference>